<sequence>MNNSQFRKLVNDTPRASRSTGSDSAAPSDAAPSLGSRQRASIPMTPRSVGFTSSSSSTFAQQAAAYRLQQNPPKEKKFRSAAPLGSKLPQGYTDRTKLRDSEDAPGGDADRRMASLMKLVEEGQLTREEAIEQSKAFGGDVGSTHLVKGLDFKLLERARQGENVLSGDKDQPKDDEDMEDELDKALEKEVEPVKRERKDADDDDDAPPKQKTRAEILAEWRKSREEAAAKKAAENSLGSKFKKFGEKEKKSKAPKDEKTKHEDSVPRKKRKRDNEDPQKAKEKAIESGAILGMLPPELPSANKPIEEKDDEDVNIFDDAPDEYDPLAGLQDSDDSGSEGEVEDKPERKKEMPPPPPPTSRPRNYFATSSKDADSSTDSIASKPLSGQDLANTPELSAAIKKAAQMRELSKARLDDEEAKKEAKHKAMLQAAYRDDEDVDMGFGGSRTFGDDDEEDLGVTTKKKSKKKK</sequence>
<gene>
    <name evidence="5" type="ORF">TWF694_000862</name>
</gene>
<feature type="compositionally biased region" description="Acidic residues" evidence="3">
    <location>
        <begin position="331"/>
        <end position="341"/>
    </location>
</feature>
<dbReference type="AlphaFoldDB" id="A0AAV9XQQ3"/>
<feature type="region of interest" description="Disordered" evidence="3">
    <location>
        <begin position="410"/>
        <end position="468"/>
    </location>
</feature>
<feature type="region of interest" description="Disordered" evidence="3">
    <location>
        <begin position="158"/>
        <end position="393"/>
    </location>
</feature>
<dbReference type="PANTHER" id="PTHR12765">
    <property type="entry name" value="RED PROTEIN IK FACTOR CYTOKINE IK"/>
    <property type="match status" value="1"/>
</dbReference>
<feature type="domain" description="RED-like N-terminal" evidence="4">
    <location>
        <begin position="126"/>
        <end position="218"/>
    </location>
</feature>
<feature type="compositionally biased region" description="Basic and acidic residues" evidence="3">
    <location>
        <begin position="410"/>
        <end position="420"/>
    </location>
</feature>
<feature type="compositionally biased region" description="Low complexity" evidence="3">
    <location>
        <begin position="22"/>
        <end position="33"/>
    </location>
</feature>
<feature type="compositionally biased region" description="Acidic residues" evidence="3">
    <location>
        <begin position="307"/>
        <end position="324"/>
    </location>
</feature>
<feature type="compositionally biased region" description="Basic and acidic residues" evidence="3">
    <location>
        <begin position="94"/>
        <end position="115"/>
    </location>
</feature>
<evidence type="ECO:0000259" key="4">
    <source>
        <dbReference type="Pfam" id="PF07808"/>
    </source>
</evidence>
<dbReference type="InterPro" id="IPR039896">
    <property type="entry name" value="Red-like"/>
</dbReference>
<feature type="compositionally biased region" description="Basic and acidic residues" evidence="3">
    <location>
        <begin position="183"/>
        <end position="233"/>
    </location>
</feature>
<accession>A0AAV9XQQ3</accession>
<name>A0AAV9XQQ3_9PEZI</name>
<dbReference type="InterPro" id="IPR012916">
    <property type="entry name" value="RED_N"/>
</dbReference>
<evidence type="ECO:0000313" key="5">
    <source>
        <dbReference type="EMBL" id="KAK6544155.1"/>
    </source>
</evidence>
<feature type="compositionally biased region" description="Acidic residues" evidence="3">
    <location>
        <begin position="173"/>
        <end position="182"/>
    </location>
</feature>
<evidence type="ECO:0000256" key="1">
    <source>
        <dbReference type="ARBA" id="ARBA00004123"/>
    </source>
</evidence>
<comment type="caution">
    <text evidence="5">The sequence shown here is derived from an EMBL/GenBank/DDBJ whole genome shotgun (WGS) entry which is preliminary data.</text>
</comment>
<proteinExistence type="predicted"/>
<dbReference type="Proteomes" id="UP001365542">
    <property type="component" value="Unassembled WGS sequence"/>
</dbReference>
<feature type="region of interest" description="Disordered" evidence="3">
    <location>
        <begin position="1"/>
        <end position="115"/>
    </location>
</feature>
<evidence type="ECO:0000256" key="3">
    <source>
        <dbReference type="SAM" id="MobiDB-lite"/>
    </source>
</evidence>
<feature type="compositionally biased region" description="Basic and acidic residues" evidence="3">
    <location>
        <begin position="342"/>
        <end position="351"/>
    </location>
</feature>
<organism evidence="5 6">
    <name type="scientific">Orbilia ellipsospora</name>
    <dbReference type="NCBI Taxonomy" id="2528407"/>
    <lineage>
        <taxon>Eukaryota</taxon>
        <taxon>Fungi</taxon>
        <taxon>Dikarya</taxon>
        <taxon>Ascomycota</taxon>
        <taxon>Pezizomycotina</taxon>
        <taxon>Orbiliomycetes</taxon>
        <taxon>Orbiliales</taxon>
        <taxon>Orbiliaceae</taxon>
        <taxon>Orbilia</taxon>
    </lineage>
</organism>
<protein>
    <recommendedName>
        <fullName evidence="4">RED-like N-terminal domain-containing protein</fullName>
    </recommendedName>
</protein>
<feature type="compositionally biased region" description="Basic and acidic residues" evidence="3">
    <location>
        <begin position="243"/>
        <end position="285"/>
    </location>
</feature>
<feature type="compositionally biased region" description="Low complexity" evidence="3">
    <location>
        <begin position="360"/>
        <end position="382"/>
    </location>
</feature>
<dbReference type="GO" id="GO:0005634">
    <property type="term" value="C:nucleus"/>
    <property type="evidence" value="ECO:0007669"/>
    <property type="project" value="UniProtKB-SubCell"/>
</dbReference>
<evidence type="ECO:0000313" key="6">
    <source>
        <dbReference type="Proteomes" id="UP001365542"/>
    </source>
</evidence>
<reference evidence="5 6" key="1">
    <citation type="submission" date="2019-10" db="EMBL/GenBank/DDBJ databases">
        <authorList>
            <person name="Palmer J.M."/>
        </authorList>
    </citation>
    <scope>NUCLEOTIDE SEQUENCE [LARGE SCALE GENOMIC DNA]</scope>
    <source>
        <strain evidence="5 6">TWF694</strain>
    </source>
</reference>
<keyword evidence="6" id="KW-1185">Reference proteome</keyword>
<comment type="subcellular location">
    <subcellularLocation>
        <location evidence="1">Nucleus</location>
    </subcellularLocation>
</comment>
<dbReference type="Pfam" id="PF07808">
    <property type="entry name" value="RED_N"/>
    <property type="match status" value="1"/>
</dbReference>
<feature type="compositionally biased region" description="Low complexity" evidence="3">
    <location>
        <begin position="51"/>
        <end position="65"/>
    </location>
</feature>
<dbReference type="EMBL" id="JAVHJO010000001">
    <property type="protein sequence ID" value="KAK6544155.1"/>
    <property type="molecule type" value="Genomic_DNA"/>
</dbReference>
<keyword evidence="2" id="KW-0539">Nucleus</keyword>
<evidence type="ECO:0000256" key="2">
    <source>
        <dbReference type="ARBA" id="ARBA00023242"/>
    </source>
</evidence>